<feature type="domain" description="TNase-like" evidence="4">
    <location>
        <begin position="30"/>
        <end position="166"/>
    </location>
</feature>
<dbReference type="Gene3D" id="2.40.50.90">
    <property type="match status" value="1"/>
</dbReference>
<accession>A0A3B1CMI6</accession>
<dbReference type="InterPro" id="IPR035437">
    <property type="entry name" value="SNase_OB-fold_sf"/>
</dbReference>
<proteinExistence type="predicted"/>
<gene>
    <name evidence="5" type="ORF">MNBD_NITROSPINAE01-683</name>
</gene>
<name>A0A3B1CMI6_9ZZZZ</name>
<evidence type="ECO:0000259" key="4">
    <source>
        <dbReference type="PROSITE" id="PS50830"/>
    </source>
</evidence>
<dbReference type="PANTHER" id="PTHR12302">
    <property type="entry name" value="EBNA2 BINDING PROTEIN P100"/>
    <property type="match status" value="1"/>
</dbReference>
<keyword evidence="3" id="KW-0378">Hydrolase</keyword>
<evidence type="ECO:0000256" key="3">
    <source>
        <dbReference type="ARBA" id="ARBA00022801"/>
    </source>
</evidence>
<sequence length="180" mass="20900">MTIRFALITAMLLLGLFTVSEAVQRHKQLPLIWGKVFNVYDGDTVAIKDKSGREVRVQLAYIDAPDMDSKTGDKQPLHAESMKSLAKMIKGKEVIIESTGKDKFNRVEGIIYLDRLNVNLEMIRRGMAEIYYPVRVRPKSYIKEYVDQFLKVEKYAKKSGHGVWSLPDYTSPYKFRRRHR</sequence>
<dbReference type="GO" id="GO:0004519">
    <property type="term" value="F:endonuclease activity"/>
    <property type="evidence" value="ECO:0007669"/>
    <property type="project" value="UniProtKB-KW"/>
</dbReference>
<dbReference type="SUPFAM" id="SSF50199">
    <property type="entry name" value="Staphylococcal nuclease"/>
    <property type="match status" value="1"/>
</dbReference>
<dbReference type="SMART" id="SM00318">
    <property type="entry name" value="SNc"/>
    <property type="match status" value="1"/>
</dbReference>
<dbReference type="PROSITE" id="PS50830">
    <property type="entry name" value="TNASE_3"/>
    <property type="match status" value="1"/>
</dbReference>
<dbReference type="InterPro" id="IPR016071">
    <property type="entry name" value="Staphylococal_nuclease_OB-fold"/>
</dbReference>
<dbReference type="AlphaFoldDB" id="A0A3B1CMI6"/>
<dbReference type="EMBL" id="UOGC01000100">
    <property type="protein sequence ID" value="VAX20105.1"/>
    <property type="molecule type" value="Genomic_DNA"/>
</dbReference>
<dbReference type="PANTHER" id="PTHR12302:SF3">
    <property type="entry name" value="SERINE_THREONINE-PROTEIN KINASE 31"/>
    <property type="match status" value="1"/>
</dbReference>
<organism evidence="5">
    <name type="scientific">hydrothermal vent metagenome</name>
    <dbReference type="NCBI Taxonomy" id="652676"/>
    <lineage>
        <taxon>unclassified sequences</taxon>
        <taxon>metagenomes</taxon>
        <taxon>ecological metagenomes</taxon>
    </lineage>
</organism>
<reference evidence="5" key="1">
    <citation type="submission" date="2018-06" db="EMBL/GenBank/DDBJ databases">
        <authorList>
            <person name="Zhirakovskaya E."/>
        </authorList>
    </citation>
    <scope>NUCLEOTIDE SEQUENCE</scope>
</reference>
<evidence type="ECO:0000256" key="1">
    <source>
        <dbReference type="ARBA" id="ARBA00022722"/>
    </source>
</evidence>
<evidence type="ECO:0000256" key="2">
    <source>
        <dbReference type="ARBA" id="ARBA00022759"/>
    </source>
</evidence>
<dbReference type="Pfam" id="PF00565">
    <property type="entry name" value="SNase"/>
    <property type="match status" value="1"/>
</dbReference>
<protein>
    <recommendedName>
        <fullName evidence="4">TNase-like domain-containing protein</fullName>
    </recommendedName>
</protein>
<evidence type="ECO:0000313" key="5">
    <source>
        <dbReference type="EMBL" id="VAX20105.1"/>
    </source>
</evidence>
<keyword evidence="1" id="KW-0540">Nuclease</keyword>
<keyword evidence="2" id="KW-0255">Endonuclease</keyword>
<dbReference type="GO" id="GO:0016787">
    <property type="term" value="F:hydrolase activity"/>
    <property type="evidence" value="ECO:0007669"/>
    <property type="project" value="UniProtKB-KW"/>
</dbReference>